<dbReference type="InterPro" id="IPR038765">
    <property type="entry name" value="Papain-like_cys_pep_sf"/>
</dbReference>
<dbReference type="SUPFAM" id="SSF69318">
    <property type="entry name" value="Integrin alpha N-terminal domain"/>
    <property type="match status" value="1"/>
</dbReference>
<keyword evidence="1" id="KW-0732">Signal</keyword>
<gene>
    <name evidence="3" type="ORF">FM114_12435</name>
</gene>
<dbReference type="InterPro" id="IPR028994">
    <property type="entry name" value="Integrin_alpha_N"/>
</dbReference>
<feature type="chain" id="PRO_5011983527" evidence="1">
    <location>
        <begin position="27"/>
        <end position="406"/>
    </location>
</feature>
<dbReference type="InterPro" id="IPR007921">
    <property type="entry name" value="CHAP_dom"/>
</dbReference>
<reference evidence="3 4" key="1">
    <citation type="submission" date="2017-02" db="EMBL/GenBank/DDBJ databases">
        <authorList>
            <person name="Peterson S.W."/>
        </authorList>
    </citation>
    <scope>NUCLEOTIDE SEQUENCE [LARGE SCALE GENOMIC DNA]</scope>
    <source>
        <strain evidence="3 4">LSP_Lj1</strain>
    </source>
</reference>
<dbReference type="PROSITE" id="PS51257">
    <property type="entry name" value="PROKAR_LIPOPROTEIN"/>
    <property type="match status" value="1"/>
</dbReference>
<dbReference type="EMBL" id="FUKQ01000047">
    <property type="protein sequence ID" value="SJN41024.1"/>
    <property type="molecule type" value="Genomic_DNA"/>
</dbReference>
<feature type="signal peptide" evidence="1">
    <location>
        <begin position="1"/>
        <end position="26"/>
    </location>
</feature>
<dbReference type="STRING" id="1255658.FM114_12435"/>
<accession>A0A1R4KA41</accession>
<sequence>MPLRTAALGLSTILAASCLAAPPAHAAAGTQTAWANEGYPYPSASDCVETPGVTTGCIYDQWHAYQGQCVSWVAHRLNTVSGLRYDNHSYLGQRFGSANNWGTAASRAGIPVNMTPARGAVAWYNYHAAFVEYVNPDGSVVVSEMNYDNHNGFRYVTIKPGYRWPKGFIHFKDLPNQRLQYRVDPVGALFADTVPARGALRRGPRVGIGWEKMGLVTQLDDITGDRLPDLLARRNSDGLLFLYPSAGGGRLGPKRQVGSGWLSVRALTDAGSMRGSGRQVVAVYTSGEVRQFSVSRSGLSGMRQLAPTSRWTTVTGIDDVTQDGRTDLLVNTSDKKLLRYPSTATGALGRPTVVSSDYRIGQLVSHERGRFTVVTGTGALATRTVTASRITNHTVIATGLAGHRPA</sequence>
<feature type="domain" description="Peptidase C51" evidence="2">
    <location>
        <begin position="44"/>
        <end position="170"/>
    </location>
</feature>
<dbReference type="PROSITE" id="PS50911">
    <property type="entry name" value="CHAP"/>
    <property type="match status" value="1"/>
</dbReference>
<evidence type="ECO:0000259" key="2">
    <source>
        <dbReference type="PROSITE" id="PS50911"/>
    </source>
</evidence>
<evidence type="ECO:0000256" key="1">
    <source>
        <dbReference type="SAM" id="SignalP"/>
    </source>
</evidence>
<dbReference type="Proteomes" id="UP000188342">
    <property type="component" value="Unassembled WGS sequence"/>
</dbReference>
<dbReference type="OrthoDB" id="4855196at2"/>
<dbReference type="SUPFAM" id="SSF54001">
    <property type="entry name" value="Cysteine proteinases"/>
    <property type="match status" value="1"/>
</dbReference>
<dbReference type="AlphaFoldDB" id="A0A1R4KA41"/>
<protein>
    <submittedName>
        <fullName evidence="3">Choline binding protein D</fullName>
    </submittedName>
</protein>
<dbReference type="Pfam" id="PF05257">
    <property type="entry name" value="CHAP"/>
    <property type="match status" value="1"/>
</dbReference>
<name>A0A1R4KA41_9ACTN</name>
<evidence type="ECO:0000313" key="3">
    <source>
        <dbReference type="EMBL" id="SJN41024.1"/>
    </source>
</evidence>
<keyword evidence="4" id="KW-1185">Reference proteome</keyword>
<evidence type="ECO:0000313" key="4">
    <source>
        <dbReference type="Proteomes" id="UP000188342"/>
    </source>
</evidence>
<dbReference type="Gene3D" id="3.90.1720.10">
    <property type="entry name" value="endopeptidase domain like (from Nostoc punctiforme)"/>
    <property type="match status" value="1"/>
</dbReference>
<dbReference type="RefSeq" id="WP_094765463.1">
    <property type="nucleotide sequence ID" value="NZ_FUKQ01000047.1"/>
</dbReference>
<proteinExistence type="predicted"/>
<organism evidence="3 4">
    <name type="scientific">Luteococcus japonicus LSP_Lj1</name>
    <dbReference type="NCBI Taxonomy" id="1255658"/>
    <lineage>
        <taxon>Bacteria</taxon>
        <taxon>Bacillati</taxon>
        <taxon>Actinomycetota</taxon>
        <taxon>Actinomycetes</taxon>
        <taxon>Propionibacteriales</taxon>
        <taxon>Propionibacteriaceae</taxon>
        <taxon>Luteococcus</taxon>
    </lineage>
</organism>